<evidence type="ECO:0000313" key="6">
    <source>
        <dbReference type="EMBL" id="CAG8472348.1"/>
    </source>
</evidence>
<protein>
    <recommendedName>
        <fullName evidence="4">Exocyst complex protein EXO70</fullName>
    </recommendedName>
</protein>
<evidence type="ECO:0000259" key="5">
    <source>
        <dbReference type="Pfam" id="PF03081"/>
    </source>
</evidence>
<comment type="function">
    <text evidence="4">Involved in the secretory pathway as part of the exocyst complex which tethers secretory vesicles to the sites of exocytosis. Also plays a role in the assembly of the exocyst.</text>
</comment>
<dbReference type="InterPro" id="IPR046364">
    <property type="entry name" value="Exo70_C"/>
</dbReference>
<dbReference type="EMBL" id="CAJVPV010000750">
    <property type="protein sequence ID" value="CAG8472348.1"/>
    <property type="molecule type" value="Genomic_DNA"/>
</dbReference>
<dbReference type="GO" id="GO:0015031">
    <property type="term" value="P:protein transport"/>
    <property type="evidence" value="ECO:0007669"/>
    <property type="project" value="UniProtKB-KW"/>
</dbReference>
<accession>A0A9N8Z491</accession>
<keyword evidence="4" id="KW-0653">Protein transport</keyword>
<evidence type="ECO:0000256" key="1">
    <source>
        <dbReference type="ARBA" id="ARBA00006756"/>
    </source>
</evidence>
<name>A0A9N8Z491_9GLOM</name>
<dbReference type="Pfam" id="PF20669">
    <property type="entry name" value="Exo70_N"/>
    <property type="match status" value="1"/>
</dbReference>
<dbReference type="InterPro" id="IPR016159">
    <property type="entry name" value="Cullin_repeat-like_dom_sf"/>
</dbReference>
<organism evidence="6 7">
    <name type="scientific">Acaulospora morrowiae</name>
    <dbReference type="NCBI Taxonomy" id="94023"/>
    <lineage>
        <taxon>Eukaryota</taxon>
        <taxon>Fungi</taxon>
        <taxon>Fungi incertae sedis</taxon>
        <taxon>Mucoromycota</taxon>
        <taxon>Glomeromycotina</taxon>
        <taxon>Glomeromycetes</taxon>
        <taxon>Diversisporales</taxon>
        <taxon>Acaulosporaceae</taxon>
        <taxon>Acaulospora</taxon>
    </lineage>
</organism>
<evidence type="ECO:0000256" key="2">
    <source>
        <dbReference type="ARBA" id="ARBA00022448"/>
    </source>
</evidence>
<gene>
    <name evidence="6" type="ORF">AMORRO_LOCUS1914</name>
</gene>
<dbReference type="AlphaFoldDB" id="A0A9N8Z491"/>
<reference evidence="6" key="1">
    <citation type="submission" date="2021-06" db="EMBL/GenBank/DDBJ databases">
        <authorList>
            <person name="Kallberg Y."/>
            <person name="Tangrot J."/>
            <person name="Rosling A."/>
        </authorList>
    </citation>
    <scope>NUCLEOTIDE SEQUENCE</scope>
    <source>
        <strain evidence="6">CL551</strain>
    </source>
</reference>
<keyword evidence="7" id="KW-1185">Reference proteome</keyword>
<evidence type="ECO:0000256" key="4">
    <source>
        <dbReference type="RuleBase" id="RU365026"/>
    </source>
</evidence>
<proteinExistence type="inferred from homology"/>
<dbReference type="InterPro" id="IPR004140">
    <property type="entry name" value="Exo70"/>
</dbReference>
<dbReference type="OrthoDB" id="1922221at2759"/>
<dbReference type="GO" id="GO:0005935">
    <property type="term" value="C:cellular bud neck"/>
    <property type="evidence" value="ECO:0007669"/>
    <property type="project" value="UniProtKB-SubCell"/>
</dbReference>
<dbReference type="PANTHER" id="PTHR12542:SF41">
    <property type="entry name" value="EXOCYST COMPLEX COMPONENT 7"/>
    <property type="match status" value="1"/>
</dbReference>
<feature type="domain" description="Exocyst complex subunit Exo70 C-terminal" evidence="5">
    <location>
        <begin position="266"/>
        <end position="635"/>
    </location>
</feature>
<dbReference type="Proteomes" id="UP000789342">
    <property type="component" value="Unassembled WGS sequence"/>
</dbReference>
<evidence type="ECO:0000313" key="7">
    <source>
        <dbReference type="Proteomes" id="UP000789342"/>
    </source>
</evidence>
<dbReference type="SUPFAM" id="SSF74788">
    <property type="entry name" value="Cullin repeat-like"/>
    <property type="match status" value="1"/>
</dbReference>
<comment type="caution">
    <text evidence="6">The sequence shown here is derived from an EMBL/GenBank/DDBJ whole genome shotgun (WGS) entry which is preliminary data.</text>
</comment>
<keyword evidence="3 4" id="KW-0268">Exocytosis</keyword>
<keyword evidence="2 4" id="KW-0813">Transport</keyword>
<sequence>MERLDEESADLDFLEENLRKTQALTEKMIVAGRSDEINAANFKKNPRITILNEDFAETSMLNVFDDRLVRLEASILPIHKSTQTLTKLVDNVDKTRNGVHEIIGYFDLIEQEEAIIKKGPKEDDLEPYLKSIDKCSKAMGVLSTMRMKSSEKITSQLKQILKAAMLQLEEIFRILLTSRSNPIEPLSYITKNLDIPGIPQDSLEILSKLATYLVASGPEFGYNSDFVKDYVDIRSNYLVKSLTLSSQGSISTAEKRSTPVYEKGTCGFNSYTESLLKMFQAEYNVAEKVLPREYVASGFRETIQRPLENFVETGKILNNRAKKNMQTDVFLAFDMMETLNKNSGTFDEIFRITGKKDPSYGDLLHSLMAVALRSFPEFLEEIKSHRTKTSGLPNDGTVHELTITTLQHLKRLADYPETVGSVLLTLGDGNWSMSEKDLNFSRDKNGRASSGSVIIRHYFADVLESLAQSLDSKSKTYKKAALTSIFLLNNYHYILKSIRTQFLSVLDPEIEFKYEKLVKKYNDAYQDSWKPCCGNLMDYTMVRGGTLKSTLGSNEKQNVKEKFKNFNTEFDEMCKVNKGYAIPDLELRTQVIKDIKAVLIPMYNRFLEKHQQSEFSKTPTKYIKYDPVTLENMVNRLFDGSIY</sequence>
<dbReference type="Pfam" id="PF03081">
    <property type="entry name" value="Exo70_C"/>
    <property type="match status" value="1"/>
</dbReference>
<dbReference type="PANTHER" id="PTHR12542">
    <property type="entry name" value="EXOCYST COMPLEX PROTEIN EXO70"/>
    <property type="match status" value="1"/>
</dbReference>
<dbReference type="GO" id="GO:0006887">
    <property type="term" value="P:exocytosis"/>
    <property type="evidence" value="ECO:0007669"/>
    <property type="project" value="UniProtKB-KW"/>
</dbReference>
<dbReference type="Gene3D" id="1.20.1280.170">
    <property type="entry name" value="Exocyst complex component Exo70"/>
    <property type="match status" value="1"/>
</dbReference>
<dbReference type="GO" id="GO:0005546">
    <property type="term" value="F:phosphatidylinositol-4,5-bisphosphate binding"/>
    <property type="evidence" value="ECO:0007669"/>
    <property type="project" value="InterPro"/>
</dbReference>
<evidence type="ECO:0000256" key="3">
    <source>
        <dbReference type="ARBA" id="ARBA00022483"/>
    </source>
</evidence>
<dbReference type="GO" id="GO:0000145">
    <property type="term" value="C:exocyst"/>
    <property type="evidence" value="ECO:0007669"/>
    <property type="project" value="InterPro"/>
</dbReference>
<comment type="similarity">
    <text evidence="1 4">Belongs to the EXO70 family.</text>
</comment>
<comment type="subcellular location">
    <subcellularLocation>
        <location evidence="4">Bud</location>
    </subcellularLocation>
    <subcellularLocation>
        <location evidence="4">Bud neck</location>
    </subcellularLocation>
</comment>